<accession>A0A9N9SXI1</accession>
<evidence type="ECO:0000256" key="6">
    <source>
        <dbReference type="ARBA" id="ARBA00022964"/>
    </source>
</evidence>
<dbReference type="Pfam" id="PF05995">
    <property type="entry name" value="CDO_I"/>
    <property type="match status" value="2"/>
</dbReference>
<feature type="binding site" evidence="10">
    <location>
        <position position="143"/>
    </location>
    <ligand>
        <name>Fe cation</name>
        <dbReference type="ChEBI" id="CHEBI:24875"/>
        <note>catalytic</note>
    </ligand>
</feature>
<evidence type="ECO:0000256" key="4">
    <source>
        <dbReference type="ARBA" id="ARBA00022723"/>
    </source>
</evidence>
<dbReference type="InterPro" id="IPR011051">
    <property type="entry name" value="RmlC_Cupin_sf"/>
</dbReference>
<protein>
    <recommendedName>
        <fullName evidence="3 11">Cysteine dioxygenase</fullName>
        <ecNumber evidence="3 11">1.13.11.20</ecNumber>
    </recommendedName>
</protein>
<gene>
    <name evidence="12" type="ORF">DIABBA_LOCUS3710</name>
</gene>
<dbReference type="Gene3D" id="2.60.120.10">
    <property type="entry name" value="Jelly Rolls"/>
    <property type="match status" value="2"/>
</dbReference>
<reference evidence="12" key="1">
    <citation type="submission" date="2022-01" db="EMBL/GenBank/DDBJ databases">
        <authorList>
            <person name="King R."/>
        </authorList>
    </citation>
    <scope>NUCLEOTIDE SEQUENCE</scope>
</reference>
<dbReference type="CDD" id="cd10548">
    <property type="entry name" value="cupin_CDO"/>
    <property type="match status" value="1"/>
</dbReference>
<evidence type="ECO:0000256" key="8">
    <source>
        <dbReference type="ARBA" id="ARBA00023004"/>
    </source>
</evidence>
<keyword evidence="4 10" id="KW-0479">Metal-binding</keyword>
<dbReference type="PANTHER" id="PTHR12918:SF1">
    <property type="entry name" value="CYSTEINE DIOXYGENASE TYPE 1"/>
    <property type="match status" value="1"/>
</dbReference>
<evidence type="ECO:0000256" key="11">
    <source>
        <dbReference type="RuleBase" id="RU366010"/>
    </source>
</evidence>
<evidence type="ECO:0000256" key="10">
    <source>
        <dbReference type="PIRSR" id="PIRSR610300-51"/>
    </source>
</evidence>
<dbReference type="InterPro" id="IPR014710">
    <property type="entry name" value="RmlC-like_jellyroll"/>
</dbReference>
<dbReference type="SUPFAM" id="SSF51182">
    <property type="entry name" value="RmlC-like cupins"/>
    <property type="match status" value="1"/>
</dbReference>
<feature type="binding site" evidence="10">
    <location>
        <position position="197"/>
    </location>
    <ligand>
        <name>Fe cation</name>
        <dbReference type="ChEBI" id="CHEBI:24875"/>
        <note>catalytic</note>
    </ligand>
</feature>
<comment type="cofactor">
    <cofactor evidence="11">
        <name>Fe cation</name>
        <dbReference type="ChEBI" id="CHEBI:24875"/>
    </cofactor>
    <text evidence="11">Binds 1 Fe cation per subunit.</text>
</comment>
<comment type="pathway">
    <text evidence="1 11">Organosulfur biosynthesis; taurine biosynthesis; hypotaurine from L-cysteine: step 1/2.</text>
</comment>
<keyword evidence="6 11" id="KW-0223">Dioxygenase</keyword>
<dbReference type="OrthoDB" id="543511at2759"/>
<dbReference type="GO" id="GO:0017172">
    <property type="term" value="F:cysteine dioxygenase activity"/>
    <property type="evidence" value="ECO:0007669"/>
    <property type="project" value="UniProtKB-UniRule"/>
</dbReference>
<dbReference type="PANTHER" id="PTHR12918">
    <property type="entry name" value="CYSTEINE DIOXYGENASE"/>
    <property type="match status" value="1"/>
</dbReference>
<keyword evidence="5 9" id="KW-0883">Thioether bond</keyword>
<keyword evidence="7 11" id="KW-0560">Oxidoreductase</keyword>
<evidence type="ECO:0000256" key="9">
    <source>
        <dbReference type="PIRSR" id="PIRSR610300-50"/>
    </source>
</evidence>
<evidence type="ECO:0000256" key="1">
    <source>
        <dbReference type="ARBA" id="ARBA00004759"/>
    </source>
</evidence>
<feature type="cross-link" description="3'-(S-cysteinyl)-tyrosine (Cys-Tyr)" evidence="9">
    <location>
        <begin position="150"/>
        <end position="214"/>
    </location>
</feature>
<sequence>MEVCNYINNIGQEHRDDDDFDVKFYKEMGNNLPVINSLDDLIKELRLIFESDKVNIDLVSYVMKSYKSCPADWKRYAKFDRFSLLGRSDADQSNNSFITLEHLGDFSCDPLGKRYTRNLVDAGNGKYNLMAVCWGEGHGSAIHDHANSHCFMKMLQGSLEEIRFAWPKSQGEQLREIGRTRLEVNDCAYINDSIGLHRVENVSSVDTAISLHLYCPPYSKCQVFNQNTGNKSTANVTFYSAFGKRIRENKEIVEPEDN</sequence>
<dbReference type="Proteomes" id="UP001153709">
    <property type="component" value="Chromosome 2"/>
</dbReference>
<dbReference type="GO" id="GO:0042412">
    <property type="term" value="P:taurine biosynthetic process"/>
    <property type="evidence" value="ECO:0007669"/>
    <property type="project" value="UniProtKB-UniRule"/>
</dbReference>
<proteinExistence type="inferred from homology"/>
<evidence type="ECO:0000256" key="5">
    <source>
        <dbReference type="ARBA" id="ARBA00022784"/>
    </source>
</evidence>
<dbReference type="InterPro" id="IPR010300">
    <property type="entry name" value="CDO_1"/>
</dbReference>
<comment type="similarity">
    <text evidence="2 11">Belongs to the cysteine dioxygenase family.</text>
</comment>
<evidence type="ECO:0000256" key="7">
    <source>
        <dbReference type="ARBA" id="ARBA00023002"/>
    </source>
</evidence>
<evidence type="ECO:0000313" key="12">
    <source>
        <dbReference type="EMBL" id="CAG9829961.1"/>
    </source>
</evidence>
<dbReference type="GO" id="GO:0019448">
    <property type="term" value="P:L-cysteine catabolic process"/>
    <property type="evidence" value="ECO:0007669"/>
    <property type="project" value="TreeGrafter"/>
</dbReference>
<comment type="catalytic activity">
    <reaction evidence="11">
        <text>L-cysteine + O2 = 3-sulfino-L-alanine + H(+)</text>
        <dbReference type="Rhea" id="RHEA:20441"/>
        <dbReference type="ChEBI" id="CHEBI:15378"/>
        <dbReference type="ChEBI" id="CHEBI:15379"/>
        <dbReference type="ChEBI" id="CHEBI:35235"/>
        <dbReference type="ChEBI" id="CHEBI:61085"/>
        <dbReference type="EC" id="1.13.11.20"/>
    </reaction>
</comment>
<dbReference type="AlphaFoldDB" id="A0A9N9SXI1"/>
<evidence type="ECO:0000256" key="3">
    <source>
        <dbReference type="ARBA" id="ARBA00013133"/>
    </source>
</evidence>
<feature type="binding site" evidence="10">
    <location>
        <position position="145"/>
    </location>
    <ligand>
        <name>Fe cation</name>
        <dbReference type="ChEBI" id="CHEBI:24875"/>
        <note>catalytic</note>
    </ligand>
</feature>
<dbReference type="EMBL" id="OU898277">
    <property type="protein sequence ID" value="CAG9829961.1"/>
    <property type="molecule type" value="Genomic_DNA"/>
</dbReference>
<dbReference type="EC" id="1.13.11.20" evidence="3 11"/>
<name>A0A9N9SXI1_DIABA</name>
<keyword evidence="8 10" id="KW-0408">Iron</keyword>
<dbReference type="GO" id="GO:0008198">
    <property type="term" value="F:ferrous iron binding"/>
    <property type="evidence" value="ECO:0007669"/>
    <property type="project" value="TreeGrafter"/>
</dbReference>
<keyword evidence="13" id="KW-1185">Reference proteome</keyword>
<organism evidence="12 13">
    <name type="scientific">Diabrotica balteata</name>
    <name type="common">Banded cucumber beetle</name>
    <dbReference type="NCBI Taxonomy" id="107213"/>
    <lineage>
        <taxon>Eukaryota</taxon>
        <taxon>Metazoa</taxon>
        <taxon>Ecdysozoa</taxon>
        <taxon>Arthropoda</taxon>
        <taxon>Hexapoda</taxon>
        <taxon>Insecta</taxon>
        <taxon>Pterygota</taxon>
        <taxon>Neoptera</taxon>
        <taxon>Endopterygota</taxon>
        <taxon>Coleoptera</taxon>
        <taxon>Polyphaga</taxon>
        <taxon>Cucujiformia</taxon>
        <taxon>Chrysomeloidea</taxon>
        <taxon>Chrysomelidae</taxon>
        <taxon>Galerucinae</taxon>
        <taxon>Diabroticina</taxon>
        <taxon>Diabroticites</taxon>
        <taxon>Diabrotica</taxon>
    </lineage>
</organism>
<evidence type="ECO:0000256" key="2">
    <source>
        <dbReference type="ARBA" id="ARBA00006622"/>
    </source>
</evidence>
<evidence type="ECO:0000313" key="13">
    <source>
        <dbReference type="Proteomes" id="UP001153709"/>
    </source>
</evidence>